<accession>A0A6C0KRK2</accession>
<name>A0A6C0KRK2_9ZZZZ</name>
<reference evidence="1" key="1">
    <citation type="journal article" date="2020" name="Nature">
        <title>Giant virus diversity and host interactions through global metagenomics.</title>
        <authorList>
            <person name="Schulz F."/>
            <person name="Roux S."/>
            <person name="Paez-Espino D."/>
            <person name="Jungbluth S."/>
            <person name="Walsh D.A."/>
            <person name="Denef V.J."/>
            <person name="McMahon K.D."/>
            <person name="Konstantinidis K.T."/>
            <person name="Eloe-Fadrosh E.A."/>
            <person name="Kyrpides N.C."/>
            <person name="Woyke T."/>
        </authorList>
    </citation>
    <scope>NUCLEOTIDE SEQUENCE</scope>
    <source>
        <strain evidence="1">GVMAG-S-3300013014-104</strain>
    </source>
</reference>
<evidence type="ECO:0000313" key="1">
    <source>
        <dbReference type="EMBL" id="QHU18958.1"/>
    </source>
</evidence>
<organism evidence="1">
    <name type="scientific">viral metagenome</name>
    <dbReference type="NCBI Taxonomy" id="1070528"/>
    <lineage>
        <taxon>unclassified sequences</taxon>
        <taxon>metagenomes</taxon>
        <taxon>organismal metagenomes</taxon>
    </lineage>
</organism>
<protein>
    <submittedName>
        <fullName evidence="1">Uncharacterized protein</fullName>
    </submittedName>
</protein>
<dbReference type="EMBL" id="MN740943">
    <property type="protein sequence ID" value="QHU18958.1"/>
    <property type="molecule type" value="Genomic_DNA"/>
</dbReference>
<dbReference type="AlphaFoldDB" id="A0A6C0KRK2"/>
<sequence length="70" mass="8428">MENSTKIIHERTKHIPIQKKSPTYMKDEYGLKQYPIDPSQSSPPNNFYNKLQLRINYYDSFMNSDKRTKE</sequence>
<proteinExistence type="predicted"/>